<comment type="caution">
    <text evidence="1">The sequence shown here is derived from an EMBL/GenBank/DDBJ whole genome shotgun (WGS) entry which is preliminary data.</text>
</comment>
<reference evidence="1" key="1">
    <citation type="submission" date="2023-06" db="EMBL/GenBank/DDBJ databases">
        <title>Egi l300058.</title>
        <authorList>
            <person name="Gao L."/>
            <person name="Fang B.-Z."/>
            <person name="Li W.-J."/>
        </authorList>
    </citation>
    <scope>NUCLEOTIDE SEQUENCE</scope>
    <source>
        <strain evidence="1">EGI L300058</strain>
    </source>
</reference>
<accession>A0ABT8GG37</accession>
<protein>
    <submittedName>
        <fullName evidence="1">Uncharacterized protein</fullName>
    </submittedName>
</protein>
<evidence type="ECO:0000313" key="2">
    <source>
        <dbReference type="Proteomes" id="UP001172708"/>
    </source>
</evidence>
<evidence type="ECO:0000313" key="1">
    <source>
        <dbReference type="EMBL" id="MDN4480393.1"/>
    </source>
</evidence>
<dbReference type="Proteomes" id="UP001172708">
    <property type="component" value="Unassembled WGS sequence"/>
</dbReference>
<dbReference type="EMBL" id="JAUHQA010000001">
    <property type="protein sequence ID" value="MDN4480393.1"/>
    <property type="molecule type" value="Genomic_DNA"/>
</dbReference>
<keyword evidence="2" id="KW-1185">Reference proteome</keyword>
<name>A0ABT8GG37_9MICO</name>
<dbReference type="RefSeq" id="WP_301141772.1">
    <property type="nucleotide sequence ID" value="NZ_JAUHQA010000001.1"/>
</dbReference>
<organism evidence="1 2">
    <name type="scientific">Demequina muriae</name>
    <dbReference type="NCBI Taxonomy" id="3051664"/>
    <lineage>
        <taxon>Bacteria</taxon>
        <taxon>Bacillati</taxon>
        <taxon>Actinomycetota</taxon>
        <taxon>Actinomycetes</taxon>
        <taxon>Micrococcales</taxon>
        <taxon>Demequinaceae</taxon>
        <taxon>Demequina</taxon>
    </lineage>
</organism>
<gene>
    <name evidence="1" type="ORF">QQX02_05585</name>
</gene>
<proteinExistence type="predicted"/>
<sequence>MRAILALTAFLFFVAVPVAAVTALIVLHRRGFFAGLRRIHVQEGTLARDAAARGWRYRPTGDSWLLGITAPPFGMGDAQRVFDVITGSSPAGEFVAFTLELVLRPGSTDEHVRRWRVASVPLPQTTPQIALSPDGALAAFLGAEALESGAHDVIVESHAFNERWRVGTDDPDYAHAVLTPAVVAALLDAPHDVGCITIENGNLVAASMVPVLDVDWIIHALRTLEAVRAGIPSFVWDRWRIQDEGAVAWVPDH</sequence>